<gene>
    <name evidence="9 11" type="primary">hisI</name>
    <name evidence="11" type="ORF">MBCUT_12410</name>
</gene>
<evidence type="ECO:0000313" key="12">
    <source>
        <dbReference type="Proteomes" id="UP000077275"/>
    </source>
</evidence>
<name>A0A166DQW8_9EURY</name>
<evidence type="ECO:0000259" key="10">
    <source>
        <dbReference type="Pfam" id="PF01502"/>
    </source>
</evidence>
<evidence type="ECO:0000256" key="7">
    <source>
        <dbReference type="ARBA" id="ARBA00023102"/>
    </source>
</evidence>
<dbReference type="GO" id="GO:0000105">
    <property type="term" value="P:L-histidine biosynthetic process"/>
    <property type="evidence" value="ECO:0007669"/>
    <property type="project" value="UniProtKB-UniRule"/>
</dbReference>
<evidence type="ECO:0000256" key="5">
    <source>
        <dbReference type="ARBA" id="ARBA00022605"/>
    </source>
</evidence>
<comment type="subunit">
    <text evidence="3 9">Homodimer.</text>
</comment>
<dbReference type="AlphaFoldDB" id="A0A166DQW8"/>
<feature type="binding site" evidence="9">
    <location>
        <position position="106"/>
    </location>
    <ligand>
        <name>Zn(2+)</name>
        <dbReference type="ChEBI" id="CHEBI:29105"/>
        <note>ligand shared between dimeric partners</note>
    </ligand>
</feature>
<dbReference type="InterPro" id="IPR038019">
    <property type="entry name" value="PRib_AMP_CycHydrolase_sf"/>
</dbReference>
<protein>
    <recommendedName>
        <fullName evidence="9">Phosphoribosyl-AMP cyclohydrolase</fullName>
        <shortName evidence="9">PRA-CH</shortName>
        <ecNumber evidence="9">3.5.4.19</ecNumber>
    </recommendedName>
</protein>
<organism evidence="11 12">
    <name type="scientific">Methanobrevibacter cuticularis</name>
    <dbReference type="NCBI Taxonomy" id="47311"/>
    <lineage>
        <taxon>Archaea</taxon>
        <taxon>Methanobacteriati</taxon>
        <taxon>Methanobacteriota</taxon>
        <taxon>Methanomada group</taxon>
        <taxon>Methanobacteria</taxon>
        <taxon>Methanobacteriales</taxon>
        <taxon>Methanobacteriaceae</taxon>
        <taxon>Methanobrevibacter</taxon>
    </lineage>
</organism>
<reference evidence="11 12" key="1">
    <citation type="submission" date="2016-04" db="EMBL/GenBank/DDBJ databases">
        <title>Genome sequence of Methanobrevibacter cuticularis DSM 11139.</title>
        <authorList>
            <person name="Poehlein A."/>
            <person name="Seedorf H."/>
            <person name="Daniel R."/>
        </authorList>
    </citation>
    <scope>NUCLEOTIDE SEQUENCE [LARGE SCALE GENOMIC DNA]</scope>
    <source>
        <strain evidence="11 12">DSM 11139</strain>
    </source>
</reference>
<evidence type="ECO:0000256" key="6">
    <source>
        <dbReference type="ARBA" id="ARBA00022801"/>
    </source>
</evidence>
<dbReference type="EMBL" id="LWMW01000106">
    <property type="protein sequence ID" value="KZX15863.1"/>
    <property type="molecule type" value="Genomic_DNA"/>
</dbReference>
<dbReference type="GO" id="GO:0004636">
    <property type="term" value="F:phosphoribosyl-ATP diphosphatase activity"/>
    <property type="evidence" value="ECO:0007669"/>
    <property type="project" value="UniProtKB-ARBA"/>
</dbReference>
<comment type="cofactor">
    <cofactor evidence="9">
        <name>Zn(2+)</name>
        <dbReference type="ChEBI" id="CHEBI:29105"/>
    </cofactor>
    <text evidence="9">Binds 1 zinc ion per subunit.</text>
</comment>
<feature type="binding site" evidence="9">
    <location>
        <position position="82"/>
    </location>
    <ligand>
        <name>Mg(2+)</name>
        <dbReference type="ChEBI" id="CHEBI:18420"/>
    </ligand>
</feature>
<dbReference type="EC" id="3.5.4.19" evidence="9"/>
<dbReference type="HAMAP" id="MF_01021">
    <property type="entry name" value="HisI"/>
    <property type="match status" value="1"/>
</dbReference>
<dbReference type="GO" id="GO:0008270">
    <property type="term" value="F:zinc ion binding"/>
    <property type="evidence" value="ECO:0007669"/>
    <property type="project" value="UniProtKB-UniRule"/>
</dbReference>
<dbReference type="FunFam" id="3.10.20.810:FF:000001">
    <property type="entry name" value="Histidine biosynthesis bifunctional protein HisIE"/>
    <property type="match status" value="1"/>
</dbReference>
<comment type="cofactor">
    <cofactor evidence="9">
        <name>Mg(2+)</name>
        <dbReference type="ChEBI" id="CHEBI:18420"/>
    </cofactor>
    <text evidence="9">Binds 1 Mg(2+) ion per subunit.</text>
</comment>
<feature type="binding site" evidence="9">
    <location>
        <position position="84"/>
    </location>
    <ligand>
        <name>Mg(2+)</name>
        <dbReference type="ChEBI" id="CHEBI:18420"/>
    </ligand>
</feature>
<evidence type="ECO:0000256" key="1">
    <source>
        <dbReference type="ARBA" id="ARBA00000024"/>
    </source>
</evidence>
<dbReference type="STRING" id="47311.MBCUT_12410"/>
<dbReference type="InterPro" id="IPR026660">
    <property type="entry name" value="PRA-CH"/>
</dbReference>
<feature type="binding site" evidence="9">
    <location>
        <position position="99"/>
    </location>
    <ligand>
        <name>Zn(2+)</name>
        <dbReference type="ChEBI" id="CHEBI:29105"/>
        <note>ligand shared between dimeric partners</note>
    </ligand>
</feature>
<keyword evidence="9" id="KW-0460">Magnesium</keyword>
<dbReference type="PATRIC" id="fig|47311.3.peg.1361"/>
<dbReference type="InterPro" id="IPR002496">
    <property type="entry name" value="PRib_AMP_CycHydrolase_dom"/>
</dbReference>
<dbReference type="UniPathway" id="UPA00031">
    <property type="reaction ID" value="UER00008"/>
</dbReference>
<dbReference type="PANTHER" id="PTHR42945">
    <property type="entry name" value="HISTIDINE BIOSYNTHESIS BIFUNCTIONAL PROTEIN"/>
    <property type="match status" value="1"/>
</dbReference>
<sequence>MKSIEEIGINFKIEKNGQKLVTAVVQDHKTLEILMVAFMNKEALQKTIETKNAHYWSTSRNKLWLKGESSGNLQNVKNIYIDCDMDAIVLKIEQKGAACHEGYYSCFFRELNMDKINDNITDLEKLENDSLKLISKRLFNPDEMYGKK</sequence>
<keyword evidence="7 9" id="KW-0368">Histidine biosynthesis</keyword>
<feature type="domain" description="Phosphoribosyl-AMP cyclohydrolase" evidence="10">
    <location>
        <begin position="35"/>
        <end position="108"/>
    </location>
</feature>
<keyword evidence="5 9" id="KW-0028">Amino-acid biosynthesis</keyword>
<dbReference type="GO" id="GO:0004635">
    <property type="term" value="F:phosphoribosyl-AMP cyclohydrolase activity"/>
    <property type="evidence" value="ECO:0007669"/>
    <property type="project" value="UniProtKB-UniRule"/>
</dbReference>
<comment type="caution">
    <text evidence="11">The sequence shown here is derived from an EMBL/GenBank/DDBJ whole genome shotgun (WGS) entry which is preliminary data.</text>
</comment>
<evidence type="ECO:0000256" key="9">
    <source>
        <dbReference type="HAMAP-Rule" id="MF_01021"/>
    </source>
</evidence>
<proteinExistence type="inferred from homology"/>
<dbReference type="GO" id="GO:0000287">
    <property type="term" value="F:magnesium ion binding"/>
    <property type="evidence" value="ECO:0007669"/>
    <property type="project" value="UniProtKB-UniRule"/>
</dbReference>
<keyword evidence="6 9" id="KW-0378">Hydrolase</keyword>
<comment type="similarity">
    <text evidence="9">Belongs to the PRA-CH family.</text>
</comment>
<comment type="catalytic activity">
    <reaction evidence="1 9">
        <text>1-(5-phospho-beta-D-ribosyl)-5'-AMP + H2O = 1-(5-phospho-beta-D-ribosyl)-5-[(5-phospho-beta-D-ribosylamino)methylideneamino]imidazole-4-carboxamide</text>
        <dbReference type="Rhea" id="RHEA:20049"/>
        <dbReference type="ChEBI" id="CHEBI:15377"/>
        <dbReference type="ChEBI" id="CHEBI:58435"/>
        <dbReference type="ChEBI" id="CHEBI:59457"/>
        <dbReference type="EC" id="3.5.4.19"/>
    </reaction>
</comment>
<dbReference type="SUPFAM" id="SSF141734">
    <property type="entry name" value="HisI-like"/>
    <property type="match status" value="1"/>
</dbReference>
<evidence type="ECO:0000313" key="11">
    <source>
        <dbReference type="EMBL" id="KZX15863.1"/>
    </source>
</evidence>
<dbReference type="GO" id="GO:0005737">
    <property type="term" value="C:cytoplasm"/>
    <property type="evidence" value="ECO:0007669"/>
    <property type="project" value="UniProtKB-SubCell"/>
</dbReference>
<keyword evidence="12" id="KW-1185">Reference proteome</keyword>
<evidence type="ECO:0000256" key="4">
    <source>
        <dbReference type="ARBA" id="ARBA00022490"/>
    </source>
</evidence>
<keyword evidence="9" id="KW-0862">Zinc</keyword>
<keyword evidence="9" id="KW-0479">Metal-binding</keyword>
<dbReference type="Gene3D" id="3.10.20.810">
    <property type="entry name" value="Phosphoribosyl-AMP cyclohydrolase"/>
    <property type="match status" value="1"/>
</dbReference>
<evidence type="ECO:0000256" key="8">
    <source>
        <dbReference type="ARBA" id="ARBA00053269"/>
    </source>
</evidence>
<comment type="pathway">
    <text evidence="2 9">Amino-acid biosynthesis; L-histidine biosynthesis; L-histidine from 5-phospho-alpha-D-ribose 1-diphosphate: step 3/9.</text>
</comment>
<dbReference type="Proteomes" id="UP000077275">
    <property type="component" value="Unassembled WGS sequence"/>
</dbReference>
<comment type="function">
    <text evidence="8 9">Catalyzes the hydrolysis of the adenine ring of phosphoribosyl-AMP.</text>
</comment>
<accession>A0A166DQW8</accession>
<feature type="binding site" evidence="9">
    <location>
        <position position="86"/>
    </location>
    <ligand>
        <name>Mg(2+)</name>
        <dbReference type="ChEBI" id="CHEBI:18420"/>
    </ligand>
</feature>
<evidence type="ECO:0000256" key="2">
    <source>
        <dbReference type="ARBA" id="ARBA00005169"/>
    </source>
</evidence>
<feature type="binding site" evidence="9">
    <location>
        <position position="83"/>
    </location>
    <ligand>
        <name>Zn(2+)</name>
        <dbReference type="ChEBI" id="CHEBI:29105"/>
        <note>ligand shared between dimeric partners</note>
    </ligand>
</feature>
<dbReference type="PANTHER" id="PTHR42945:SF1">
    <property type="entry name" value="HISTIDINE BIOSYNTHESIS BIFUNCTIONAL PROTEIN HIS7"/>
    <property type="match status" value="1"/>
</dbReference>
<dbReference type="NCBIfam" id="NF000768">
    <property type="entry name" value="PRK00051.1"/>
    <property type="match status" value="1"/>
</dbReference>
<comment type="subcellular location">
    <subcellularLocation>
        <location evidence="9">Cytoplasm</location>
    </subcellularLocation>
</comment>
<dbReference type="Pfam" id="PF01502">
    <property type="entry name" value="PRA-CH"/>
    <property type="match status" value="1"/>
</dbReference>
<evidence type="ECO:0000256" key="3">
    <source>
        <dbReference type="ARBA" id="ARBA00011738"/>
    </source>
</evidence>
<keyword evidence="4 9" id="KW-0963">Cytoplasm</keyword>